<dbReference type="Pfam" id="PF13432">
    <property type="entry name" value="TPR_16"/>
    <property type="match status" value="2"/>
</dbReference>
<proteinExistence type="predicted"/>
<feature type="repeat" description="TPR" evidence="3">
    <location>
        <begin position="65"/>
        <end position="98"/>
    </location>
</feature>
<dbReference type="PANTHER" id="PTHR44858:SF1">
    <property type="entry name" value="UDP-N-ACETYLGLUCOSAMINE--PEPTIDE N-ACETYLGLUCOSAMINYLTRANSFERASE SPINDLY-RELATED"/>
    <property type="match status" value="1"/>
</dbReference>
<dbReference type="GO" id="GO:0009279">
    <property type="term" value="C:cell outer membrane"/>
    <property type="evidence" value="ECO:0007669"/>
    <property type="project" value="TreeGrafter"/>
</dbReference>
<dbReference type="Proteomes" id="UP000824246">
    <property type="component" value="Unassembled WGS sequence"/>
</dbReference>
<dbReference type="GO" id="GO:0046813">
    <property type="term" value="P:receptor-mediated virion attachment to host cell"/>
    <property type="evidence" value="ECO:0007669"/>
    <property type="project" value="TreeGrafter"/>
</dbReference>
<accession>A0A9D2AQB0</accession>
<sequence>MNIGRNALYFEDYVLSIQYFNQVIKAKPYWAEPYFYRAVAKLSLDDFRGAEADATACIDRNPYMVDAYQVRGIARQNMENYADAIADYKQGLEYEPHDRPMLMNLAIAQVQIENYPAADSAYVALFAQYPSYAPAYLSRSQFNLMRGDTIAARADVDKAIEYDKNMAPAYQIRAHIRMKHDADYNGALEDMNMAVRLEPQSPTAYINRALVRYYMDDLRGAMADYDYVLIIAPGNIMAHYNRGLLRMQVGDRNRAIEDFTAVLTQEPDNYFARYNRAILYDILGQYADAIADYDAVLEVYPDYIGGLYARSEAKRKSGDLRGGEADFNKAYALQEEAKKDPERAVEAVEKAATKAERTESDKNINKFDRLLVADNDASEAFAPKYESKVRGRVQDRNVRVSMQPMFVLTYYERPNELRPSNFFSDELDYLNGLQAFPYRLVLTNDEAILTTSQINERFLSINRYDRYIDTLSTPDPLAYFGRAIDMMLIQDYAGALADLDRVIEQSPQFMLAYFERAVVRYKNMEYRRRQQAGTTTQSSASPTVGMPMQLNPEAVEYDLIYRDLARVLELSPRFYYAYYNRGNLYFAQQDVASAIADYTDALRLQPDLAAAYFNRGLAYLKAGDEAKGRADLSKAGELGIMAAYNILKRLGD</sequence>
<dbReference type="PROSITE" id="PS50293">
    <property type="entry name" value="TPR_REGION"/>
    <property type="match status" value="1"/>
</dbReference>
<keyword evidence="1" id="KW-0677">Repeat</keyword>
<reference evidence="4" key="1">
    <citation type="journal article" date="2021" name="PeerJ">
        <title>Extensive microbial diversity within the chicken gut microbiome revealed by metagenomics and culture.</title>
        <authorList>
            <person name="Gilroy R."/>
            <person name="Ravi A."/>
            <person name="Getino M."/>
            <person name="Pursley I."/>
            <person name="Horton D.L."/>
            <person name="Alikhan N.F."/>
            <person name="Baker D."/>
            <person name="Gharbi K."/>
            <person name="Hall N."/>
            <person name="Watson M."/>
            <person name="Adriaenssens E.M."/>
            <person name="Foster-Nyarko E."/>
            <person name="Jarju S."/>
            <person name="Secka A."/>
            <person name="Antonio M."/>
            <person name="Oren A."/>
            <person name="Chaudhuri R.R."/>
            <person name="La Ragione R."/>
            <person name="Hildebrand F."/>
            <person name="Pallen M.J."/>
        </authorList>
    </citation>
    <scope>NUCLEOTIDE SEQUENCE</scope>
    <source>
        <strain evidence="4">ChiHjej12B11-16260</strain>
    </source>
</reference>
<reference evidence="4" key="2">
    <citation type="submission" date="2021-04" db="EMBL/GenBank/DDBJ databases">
        <authorList>
            <person name="Gilroy R."/>
        </authorList>
    </citation>
    <scope>NUCLEOTIDE SEQUENCE</scope>
    <source>
        <strain evidence="4">ChiHjej12B11-16260</strain>
    </source>
</reference>
<name>A0A9D2AQB0_9BACT</name>
<evidence type="ECO:0000313" key="5">
    <source>
        <dbReference type="Proteomes" id="UP000824246"/>
    </source>
</evidence>
<dbReference type="AlphaFoldDB" id="A0A9D2AQB0"/>
<dbReference type="SUPFAM" id="SSF48452">
    <property type="entry name" value="TPR-like"/>
    <property type="match status" value="5"/>
</dbReference>
<feature type="repeat" description="TPR" evidence="3">
    <location>
        <begin position="236"/>
        <end position="269"/>
    </location>
</feature>
<dbReference type="Gene3D" id="1.25.40.10">
    <property type="entry name" value="Tetratricopeptide repeat domain"/>
    <property type="match status" value="5"/>
</dbReference>
<gene>
    <name evidence="4" type="ORF">H9982_03415</name>
</gene>
<evidence type="ECO:0000256" key="3">
    <source>
        <dbReference type="PROSITE-ProRule" id="PRU00339"/>
    </source>
</evidence>
<dbReference type="InterPro" id="IPR019734">
    <property type="entry name" value="TPR_rpt"/>
</dbReference>
<feature type="repeat" description="TPR" evidence="3">
    <location>
        <begin position="575"/>
        <end position="608"/>
    </location>
</feature>
<evidence type="ECO:0000256" key="2">
    <source>
        <dbReference type="ARBA" id="ARBA00022803"/>
    </source>
</evidence>
<evidence type="ECO:0000256" key="1">
    <source>
        <dbReference type="ARBA" id="ARBA00022737"/>
    </source>
</evidence>
<comment type="caution">
    <text evidence="4">The sequence shown here is derived from an EMBL/GenBank/DDBJ whole genome shotgun (WGS) entry which is preliminary data.</text>
</comment>
<dbReference type="InterPro" id="IPR050498">
    <property type="entry name" value="Ycf3"/>
</dbReference>
<dbReference type="PROSITE" id="PS50005">
    <property type="entry name" value="TPR"/>
    <property type="match status" value="4"/>
</dbReference>
<organism evidence="4 5">
    <name type="scientific">Candidatus Barnesiella excrementipullorum</name>
    <dbReference type="NCBI Taxonomy" id="2838479"/>
    <lineage>
        <taxon>Bacteria</taxon>
        <taxon>Pseudomonadati</taxon>
        <taxon>Bacteroidota</taxon>
        <taxon>Bacteroidia</taxon>
        <taxon>Bacteroidales</taxon>
        <taxon>Barnesiellaceae</taxon>
        <taxon>Barnesiella</taxon>
    </lineage>
</organism>
<dbReference type="Pfam" id="PF13414">
    <property type="entry name" value="TPR_11"/>
    <property type="match status" value="1"/>
</dbReference>
<dbReference type="EMBL" id="DXFB01000090">
    <property type="protein sequence ID" value="HIX45249.1"/>
    <property type="molecule type" value="Genomic_DNA"/>
</dbReference>
<keyword evidence="2 3" id="KW-0802">TPR repeat</keyword>
<feature type="repeat" description="TPR" evidence="3">
    <location>
        <begin position="270"/>
        <end position="303"/>
    </location>
</feature>
<dbReference type="SMART" id="SM00028">
    <property type="entry name" value="TPR"/>
    <property type="match status" value="11"/>
</dbReference>
<protein>
    <submittedName>
        <fullName evidence="4">Tetratricopeptide repeat protein</fullName>
    </submittedName>
</protein>
<evidence type="ECO:0000313" key="4">
    <source>
        <dbReference type="EMBL" id="HIX45249.1"/>
    </source>
</evidence>
<dbReference type="PANTHER" id="PTHR44858">
    <property type="entry name" value="TETRATRICOPEPTIDE REPEAT PROTEIN 6"/>
    <property type="match status" value="1"/>
</dbReference>
<dbReference type="InterPro" id="IPR011990">
    <property type="entry name" value="TPR-like_helical_dom_sf"/>
</dbReference>